<organism evidence="2 3">
    <name type="scientific">Oceanobacillus neutriphilus</name>
    <dbReference type="NCBI Taxonomy" id="531815"/>
    <lineage>
        <taxon>Bacteria</taxon>
        <taxon>Bacillati</taxon>
        <taxon>Bacillota</taxon>
        <taxon>Bacilli</taxon>
        <taxon>Bacillales</taxon>
        <taxon>Bacillaceae</taxon>
        <taxon>Oceanobacillus</taxon>
    </lineage>
</organism>
<evidence type="ECO:0000313" key="3">
    <source>
        <dbReference type="Proteomes" id="UP000641206"/>
    </source>
</evidence>
<protein>
    <submittedName>
        <fullName evidence="2">Diacetylchitobiose deacetylase</fullName>
    </submittedName>
</protein>
<proteinExistence type="predicted"/>
<comment type="cofactor">
    <cofactor evidence="1">
        <name>Zn(2+)</name>
        <dbReference type="ChEBI" id="CHEBI:29105"/>
    </cofactor>
</comment>
<dbReference type="RefSeq" id="WP_188734421.1">
    <property type="nucleotide sequence ID" value="NZ_BMLW01000005.1"/>
</dbReference>
<comment type="caution">
    <text evidence="2">The sequence shown here is derived from an EMBL/GenBank/DDBJ whole genome shotgun (WGS) entry which is preliminary data.</text>
</comment>
<reference evidence="3" key="1">
    <citation type="journal article" date="2019" name="Int. J. Syst. Evol. Microbiol.">
        <title>The Global Catalogue of Microorganisms (GCM) 10K type strain sequencing project: providing services to taxonomists for standard genome sequencing and annotation.</title>
        <authorList>
            <consortium name="The Broad Institute Genomics Platform"/>
            <consortium name="The Broad Institute Genome Sequencing Center for Infectious Disease"/>
            <person name="Wu L."/>
            <person name="Ma J."/>
        </authorList>
    </citation>
    <scope>NUCLEOTIDE SEQUENCE [LARGE SCALE GENOMIC DNA]</scope>
    <source>
        <strain evidence="3">CGMCC 1.7693</strain>
    </source>
</reference>
<keyword evidence="3" id="KW-1185">Reference proteome</keyword>
<dbReference type="InterPro" id="IPR003737">
    <property type="entry name" value="GlcNAc_PI_deacetylase-related"/>
</dbReference>
<dbReference type="SUPFAM" id="SSF102588">
    <property type="entry name" value="LmbE-like"/>
    <property type="match status" value="1"/>
</dbReference>
<gene>
    <name evidence="2" type="ORF">GCM10011346_21520</name>
</gene>
<dbReference type="PANTHER" id="PTHR12993">
    <property type="entry name" value="N-ACETYLGLUCOSAMINYL-PHOSPHATIDYLINOSITOL DE-N-ACETYLASE-RELATED"/>
    <property type="match status" value="1"/>
</dbReference>
<sequence length="250" mass="28548">MIPFEIPNPLEMKRALCIQPHPDDNEFGAGATIAKLAFEGVDVHYLTVTDGGSGSNDKSLPTQKLIEIRKKEQEEASSILGVNKLHWLDFPDGHIYDSEELRRELVRVIRTVRPDIIFTVDPWLDYETHLDHIVTGKVVSFAARISGNARFYPEQLEADLKEHRVQAMAYYTTKNPNTFMNADSFWEKKLKAIAAHKSQFSGDYLMFITNYLSYKATESAKQIEDDSQYAESFKILPLMFLHSNVDAIDM</sequence>
<dbReference type="Gene3D" id="3.40.50.10320">
    <property type="entry name" value="LmbE-like"/>
    <property type="match status" value="1"/>
</dbReference>
<dbReference type="InterPro" id="IPR024078">
    <property type="entry name" value="LmbE-like_dom_sf"/>
</dbReference>
<dbReference type="PANTHER" id="PTHR12993:SF11">
    <property type="entry name" value="N-ACETYLGLUCOSAMINYL-PHOSPHATIDYLINOSITOL DE-N-ACETYLASE"/>
    <property type="match status" value="1"/>
</dbReference>
<name>A0ABQ2NUS1_9BACI</name>
<accession>A0ABQ2NUS1</accession>
<dbReference type="Proteomes" id="UP000641206">
    <property type="component" value="Unassembled WGS sequence"/>
</dbReference>
<evidence type="ECO:0000256" key="1">
    <source>
        <dbReference type="ARBA" id="ARBA00001947"/>
    </source>
</evidence>
<dbReference type="Pfam" id="PF02585">
    <property type="entry name" value="PIG-L"/>
    <property type="match status" value="1"/>
</dbReference>
<dbReference type="EMBL" id="BMLW01000005">
    <property type="protein sequence ID" value="GGP11032.1"/>
    <property type="molecule type" value="Genomic_DNA"/>
</dbReference>
<evidence type="ECO:0000313" key="2">
    <source>
        <dbReference type="EMBL" id="GGP11032.1"/>
    </source>
</evidence>